<dbReference type="GO" id="GO:0042732">
    <property type="term" value="P:D-xylose metabolic process"/>
    <property type="evidence" value="ECO:0007669"/>
    <property type="project" value="UniProtKB-KW"/>
</dbReference>
<name>A0A9D2JGK6_9FIRM</name>
<evidence type="ECO:0000256" key="3">
    <source>
        <dbReference type="ARBA" id="ARBA00022629"/>
    </source>
</evidence>
<protein>
    <submittedName>
        <fullName evidence="4">ROK family protein</fullName>
    </submittedName>
</protein>
<accession>A0A9D2JGK6</accession>
<evidence type="ECO:0000256" key="2">
    <source>
        <dbReference type="ARBA" id="ARBA00006479"/>
    </source>
</evidence>
<dbReference type="EMBL" id="DXBO01000144">
    <property type="protein sequence ID" value="HIZ49086.1"/>
    <property type="molecule type" value="Genomic_DNA"/>
</dbReference>
<dbReference type="PANTHER" id="PTHR18964">
    <property type="entry name" value="ROK (REPRESSOR, ORF, KINASE) FAMILY"/>
    <property type="match status" value="1"/>
</dbReference>
<dbReference type="Pfam" id="PF00480">
    <property type="entry name" value="ROK"/>
    <property type="match status" value="1"/>
</dbReference>
<dbReference type="AlphaFoldDB" id="A0A9D2JGK6"/>
<dbReference type="InterPro" id="IPR036388">
    <property type="entry name" value="WH-like_DNA-bd_sf"/>
</dbReference>
<dbReference type="SUPFAM" id="SSF46785">
    <property type="entry name" value="Winged helix' DNA-binding domain"/>
    <property type="match status" value="1"/>
</dbReference>
<gene>
    <name evidence="4" type="ORF">H9810_10225</name>
</gene>
<evidence type="ECO:0000256" key="1">
    <source>
        <dbReference type="ARBA" id="ARBA00002486"/>
    </source>
</evidence>
<dbReference type="Gene3D" id="3.30.420.40">
    <property type="match status" value="2"/>
</dbReference>
<dbReference type="InterPro" id="IPR043129">
    <property type="entry name" value="ATPase_NBD"/>
</dbReference>
<sequence>MTSYVPEYLKARNRKTVFDLFLHERELSRAEIVQRTKMSFPTASKAVDFLISRGIISEIGSEEPASRPGRRRRSLRFNPSAYAALALNFEGSMLEVGLVDLAGQLLQYEQHPFDCFHQTEDYVKLTPLLQSVVEKSPCHVLGVGIGMPADIDGQAETVVLYYDRQESMIPLQRLFGPLLQALHLPPFYGNDVNLACLGEALLRGGPRETMNLCYLTLGTGFGAGIMNNGAIWLGGHGRAGEIGNTHMGPFDWKAPLPPQIEPLETRINLQALEKAFGVNLLDDPVLSPDLENRMVEFLLPGLVTSIYNFSFLFDMDQFVLAGAVPAHLPGLVARTEQEVNRLLSHRKRSVSITRPGSAHCTLIGAASGVFESTILSELQG</sequence>
<reference evidence="4" key="1">
    <citation type="journal article" date="2021" name="PeerJ">
        <title>Extensive microbial diversity within the chicken gut microbiome revealed by metagenomics and culture.</title>
        <authorList>
            <person name="Gilroy R."/>
            <person name="Ravi A."/>
            <person name="Getino M."/>
            <person name="Pursley I."/>
            <person name="Horton D.L."/>
            <person name="Alikhan N.F."/>
            <person name="Baker D."/>
            <person name="Gharbi K."/>
            <person name="Hall N."/>
            <person name="Watson M."/>
            <person name="Adriaenssens E.M."/>
            <person name="Foster-Nyarko E."/>
            <person name="Jarju S."/>
            <person name="Secka A."/>
            <person name="Antonio M."/>
            <person name="Oren A."/>
            <person name="Chaudhuri R.R."/>
            <person name="La Ragione R."/>
            <person name="Hildebrand F."/>
            <person name="Pallen M.J."/>
        </authorList>
    </citation>
    <scope>NUCLEOTIDE SEQUENCE</scope>
    <source>
        <strain evidence="4">3436</strain>
    </source>
</reference>
<dbReference type="InterPro" id="IPR036390">
    <property type="entry name" value="WH_DNA-bd_sf"/>
</dbReference>
<dbReference type="Gene3D" id="1.10.10.10">
    <property type="entry name" value="Winged helix-like DNA-binding domain superfamily/Winged helix DNA-binding domain"/>
    <property type="match status" value="1"/>
</dbReference>
<evidence type="ECO:0000313" key="5">
    <source>
        <dbReference type="Proteomes" id="UP000824031"/>
    </source>
</evidence>
<dbReference type="Proteomes" id="UP000824031">
    <property type="component" value="Unassembled WGS sequence"/>
</dbReference>
<evidence type="ECO:0000313" key="4">
    <source>
        <dbReference type="EMBL" id="HIZ49086.1"/>
    </source>
</evidence>
<dbReference type="InterPro" id="IPR000600">
    <property type="entry name" value="ROK"/>
</dbReference>
<dbReference type="PANTHER" id="PTHR18964:SF149">
    <property type="entry name" value="BIFUNCTIONAL UDP-N-ACETYLGLUCOSAMINE 2-EPIMERASE_N-ACETYLMANNOSAMINE KINASE"/>
    <property type="match status" value="1"/>
</dbReference>
<dbReference type="CDD" id="cd23763">
    <property type="entry name" value="ASKHA_ATPase_ROK"/>
    <property type="match status" value="1"/>
</dbReference>
<comment type="function">
    <text evidence="1">Transcriptional repressor of xylose-utilizing enzymes.</text>
</comment>
<keyword evidence="3" id="KW-0859">Xylose metabolism</keyword>
<keyword evidence="3" id="KW-0119">Carbohydrate metabolism</keyword>
<comment type="similarity">
    <text evidence="2">Belongs to the ROK (NagC/XylR) family.</text>
</comment>
<reference evidence="4" key="2">
    <citation type="submission" date="2021-04" db="EMBL/GenBank/DDBJ databases">
        <authorList>
            <person name="Gilroy R."/>
        </authorList>
    </citation>
    <scope>NUCLEOTIDE SEQUENCE</scope>
    <source>
        <strain evidence="4">3436</strain>
    </source>
</reference>
<dbReference type="SUPFAM" id="SSF53067">
    <property type="entry name" value="Actin-like ATPase domain"/>
    <property type="match status" value="1"/>
</dbReference>
<proteinExistence type="inferred from homology"/>
<organism evidence="4 5">
    <name type="scientific">Candidatus Gemmiger excrementavium</name>
    <dbReference type="NCBI Taxonomy" id="2838608"/>
    <lineage>
        <taxon>Bacteria</taxon>
        <taxon>Bacillati</taxon>
        <taxon>Bacillota</taxon>
        <taxon>Clostridia</taxon>
        <taxon>Eubacteriales</taxon>
        <taxon>Gemmiger</taxon>
    </lineage>
</organism>
<comment type="caution">
    <text evidence="4">The sequence shown here is derived from an EMBL/GenBank/DDBJ whole genome shotgun (WGS) entry which is preliminary data.</text>
</comment>